<accession>A0ABW3W5E4</accession>
<dbReference type="PANTHER" id="PTHR43252">
    <property type="entry name" value="TRANSCRIPTIONAL REGULATOR YQJI"/>
    <property type="match status" value="1"/>
</dbReference>
<gene>
    <name evidence="3" type="ORF">ACFQ3F_21005</name>
</gene>
<organism evidence="3 4">
    <name type="scientific">Nocardioides ginsengisoli</name>
    <dbReference type="NCBI Taxonomy" id="363868"/>
    <lineage>
        <taxon>Bacteria</taxon>
        <taxon>Bacillati</taxon>
        <taxon>Actinomycetota</taxon>
        <taxon>Actinomycetes</taxon>
        <taxon>Propionibacteriales</taxon>
        <taxon>Nocardioidaceae</taxon>
        <taxon>Nocardioides</taxon>
    </lineage>
</organism>
<feature type="region of interest" description="Disordered" evidence="1">
    <location>
        <begin position="197"/>
        <end position="218"/>
    </location>
</feature>
<evidence type="ECO:0000313" key="4">
    <source>
        <dbReference type="Proteomes" id="UP001597229"/>
    </source>
</evidence>
<evidence type="ECO:0000313" key="3">
    <source>
        <dbReference type="EMBL" id="MFD1250286.1"/>
    </source>
</evidence>
<dbReference type="SUPFAM" id="SSF46785">
    <property type="entry name" value="Winged helix' DNA-binding domain"/>
    <property type="match status" value="1"/>
</dbReference>
<dbReference type="InterPro" id="IPR036388">
    <property type="entry name" value="WH-like_DNA-bd_sf"/>
</dbReference>
<sequence>MPAKGPDVPSDDAIPSLPPTGWAVLGLLSFGEELSGYDLKRWADWSLRFFYWSPSFSQIYSELRRLESNGLAASRIETRDDVRGKRMYHITDEGQRALAAWTATEHVDPVVLKHGVMLRLWLGHVSEPEHLRAILTEHRDQSERMRVRAEVDREGASVEPGWAYTELVLRWAERYYADERDRAELMLSELDETTRLFQTSPAADSARRTAEELRQHRA</sequence>
<dbReference type="Pfam" id="PF03551">
    <property type="entry name" value="PadR"/>
    <property type="match status" value="1"/>
</dbReference>
<dbReference type="InterPro" id="IPR005149">
    <property type="entry name" value="Tscrpt_reg_PadR_N"/>
</dbReference>
<dbReference type="RefSeq" id="WP_367919565.1">
    <property type="nucleotide sequence ID" value="NZ_BAABAC010000023.1"/>
</dbReference>
<keyword evidence="4" id="KW-1185">Reference proteome</keyword>
<dbReference type="EMBL" id="JBHTLX010000023">
    <property type="protein sequence ID" value="MFD1250286.1"/>
    <property type="molecule type" value="Genomic_DNA"/>
</dbReference>
<reference evidence="4" key="1">
    <citation type="journal article" date="2019" name="Int. J. Syst. Evol. Microbiol.">
        <title>The Global Catalogue of Microorganisms (GCM) 10K type strain sequencing project: providing services to taxonomists for standard genome sequencing and annotation.</title>
        <authorList>
            <consortium name="The Broad Institute Genomics Platform"/>
            <consortium name="The Broad Institute Genome Sequencing Center for Infectious Disease"/>
            <person name="Wu L."/>
            <person name="Ma J."/>
        </authorList>
    </citation>
    <scope>NUCLEOTIDE SEQUENCE [LARGE SCALE GENOMIC DNA]</scope>
    <source>
        <strain evidence="4">CCUG 52478</strain>
    </source>
</reference>
<feature type="compositionally biased region" description="Basic and acidic residues" evidence="1">
    <location>
        <begin position="205"/>
        <end position="218"/>
    </location>
</feature>
<dbReference type="Proteomes" id="UP001597229">
    <property type="component" value="Unassembled WGS sequence"/>
</dbReference>
<feature type="domain" description="Transcription regulator PadR N-terminal" evidence="2">
    <location>
        <begin position="24"/>
        <end position="99"/>
    </location>
</feature>
<dbReference type="InterPro" id="IPR036390">
    <property type="entry name" value="WH_DNA-bd_sf"/>
</dbReference>
<protein>
    <submittedName>
        <fullName evidence="3">Helix-turn-helix transcriptional regulator</fullName>
    </submittedName>
</protein>
<comment type="caution">
    <text evidence="3">The sequence shown here is derived from an EMBL/GenBank/DDBJ whole genome shotgun (WGS) entry which is preliminary data.</text>
</comment>
<evidence type="ECO:0000259" key="2">
    <source>
        <dbReference type="Pfam" id="PF03551"/>
    </source>
</evidence>
<dbReference type="PANTHER" id="PTHR43252:SF6">
    <property type="entry name" value="NEGATIVE TRANSCRIPTION REGULATOR PADR"/>
    <property type="match status" value="1"/>
</dbReference>
<proteinExistence type="predicted"/>
<evidence type="ECO:0000256" key="1">
    <source>
        <dbReference type="SAM" id="MobiDB-lite"/>
    </source>
</evidence>
<dbReference type="Gene3D" id="1.10.10.10">
    <property type="entry name" value="Winged helix-like DNA-binding domain superfamily/Winged helix DNA-binding domain"/>
    <property type="match status" value="1"/>
</dbReference>
<name>A0ABW3W5E4_9ACTN</name>